<keyword evidence="3" id="KW-1185">Reference proteome</keyword>
<dbReference type="Proteomes" id="UP001590951">
    <property type="component" value="Unassembled WGS sequence"/>
</dbReference>
<reference evidence="2 3" key="1">
    <citation type="submission" date="2024-09" db="EMBL/GenBank/DDBJ databases">
        <title>Rethinking Asexuality: The Enigmatic Case of Functional Sexual Genes in Lepraria (Stereocaulaceae).</title>
        <authorList>
            <person name="Doellman M."/>
            <person name="Sun Y."/>
            <person name="Barcenas-Pena A."/>
            <person name="Lumbsch H.T."/>
            <person name="Grewe F."/>
        </authorList>
    </citation>
    <scope>NUCLEOTIDE SEQUENCE [LARGE SCALE GENOMIC DNA]</scope>
    <source>
        <strain evidence="2 3">Grewe 0041</strain>
    </source>
</reference>
<comment type="caution">
    <text evidence="2">The sequence shown here is derived from an EMBL/GenBank/DDBJ whole genome shotgun (WGS) entry which is preliminary data.</text>
</comment>
<feature type="compositionally biased region" description="Basic and acidic residues" evidence="1">
    <location>
        <begin position="60"/>
        <end position="74"/>
    </location>
</feature>
<feature type="compositionally biased region" description="Polar residues" evidence="1">
    <location>
        <begin position="34"/>
        <end position="45"/>
    </location>
</feature>
<sequence>MLNELQKEKEILALELQNSKTMAEGLWTPATGGKSESQGPASESTHSSGSGHGPRYGVKNRSDHRAKCQVEARIRAGAGRQGLAEPDSHGWYRSREDPTRPAMDD</sequence>
<proteinExistence type="predicted"/>
<organism evidence="2 3">
    <name type="scientific">Lepraria finkii</name>
    <dbReference type="NCBI Taxonomy" id="1340010"/>
    <lineage>
        <taxon>Eukaryota</taxon>
        <taxon>Fungi</taxon>
        <taxon>Dikarya</taxon>
        <taxon>Ascomycota</taxon>
        <taxon>Pezizomycotina</taxon>
        <taxon>Lecanoromycetes</taxon>
        <taxon>OSLEUM clade</taxon>
        <taxon>Lecanoromycetidae</taxon>
        <taxon>Lecanorales</taxon>
        <taxon>Lecanorineae</taxon>
        <taxon>Stereocaulaceae</taxon>
        <taxon>Lepraria</taxon>
    </lineage>
</organism>
<dbReference type="EMBL" id="JBHFEH010000030">
    <property type="protein sequence ID" value="KAL2052009.1"/>
    <property type="molecule type" value="Genomic_DNA"/>
</dbReference>
<feature type="compositionally biased region" description="Basic and acidic residues" evidence="1">
    <location>
        <begin position="86"/>
        <end position="105"/>
    </location>
</feature>
<feature type="region of interest" description="Disordered" evidence="1">
    <location>
        <begin position="17"/>
        <end position="105"/>
    </location>
</feature>
<evidence type="ECO:0000313" key="3">
    <source>
        <dbReference type="Proteomes" id="UP001590951"/>
    </source>
</evidence>
<gene>
    <name evidence="2" type="ORF">ABVK25_007701</name>
</gene>
<accession>A0ABR4B521</accession>
<protein>
    <submittedName>
        <fullName evidence="2">Uncharacterized protein</fullName>
    </submittedName>
</protein>
<evidence type="ECO:0000313" key="2">
    <source>
        <dbReference type="EMBL" id="KAL2052009.1"/>
    </source>
</evidence>
<name>A0ABR4B521_9LECA</name>
<evidence type="ECO:0000256" key="1">
    <source>
        <dbReference type="SAM" id="MobiDB-lite"/>
    </source>
</evidence>